<dbReference type="Pfam" id="PF11356">
    <property type="entry name" value="T2SSC"/>
    <property type="match status" value="1"/>
</dbReference>
<comment type="subcellular location">
    <subcellularLocation>
        <location evidence="1">Cell inner membrane</location>
    </subcellularLocation>
</comment>
<dbReference type="InterPro" id="IPR001478">
    <property type="entry name" value="PDZ"/>
</dbReference>
<dbReference type="InterPro" id="IPR001639">
    <property type="entry name" value="T2SS_protein-GspC"/>
</dbReference>
<dbReference type="RefSeq" id="WP_177169870.1">
    <property type="nucleotide sequence ID" value="NZ_FOAA01000005.1"/>
</dbReference>
<reference evidence="12" key="1">
    <citation type="submission" date="2016-10" db="EMBL/GenBank/DDBJ databases">
        <authorList>
            <person name="Varghese N."/>
            <person name="Submissions S."/>
        </authorList>
    </citation>
    <scope>NUCLEOTIDE SEQUENCE [LARGE SCALE GENOMIC DNA]</scope>
    <source>
        <strain evidence="12">DSM 241</strain>
    </source>
</reference>
<keyword evidence="6" id="KW-0812">Transmembrane</keyword>
<dbReference type="AlphaFoldDB" id="A0A1H7K1L6"/>
<keyword evidence="4" id="KW-1003">Cell membrane</keyword>
<name>A0A1H7K1L6_9GAMM</name>
<sequence>MFSVSSLAGAGRFRPKPDHLARLAPWVTLGLVILLAGSLARLTWNMVVPPSAPVAAAVSASPAPPPVITGGPQGHGLEGVARLHLFGQAQRTVESPPVPTEAPETRLRLSLKGVIAFGDPRLGTALISGEGEDEKHYRVGASLPGNATLEQVFGDRVILSRQGRFEMLRLPREQVGEEAVQRTIEHSSGRDSRSTAAVDAGLAADLAVRRDNWLENPNRFMEAMRIRPVMDQGRIKGFSIAPRRDAALFRQAGLRPGDVVTAINGVAVSNIDDPQALAGQLSQAREVTLELERQGRVMTVTLPLGS</sequence>
<dbReference type="SUPFAM" id="SSF50156">
    <property type="entry name" value="PDZ domain-like"/>
    <property type="match status" value="1"/>
</dbReference>
<keyword evidence="8" id="KW-1133">Transmembrane helix</keyword>
<evidence type="ECO:0000256" key="8">
    <source>
        <dbReference type="ARBA" id="ARBA00022989"/>
    </source>
</evidence>
<dbReference type="GO" id="GO:0005886">
    <property type="term" value="C:plasma membrane"/>
    <property type="evidence" value="ECO:0007669"/>
    <property type="project" value="UniProtKB-SubCell"/>
</dbReference>
<evidence type="ECO:0000256" key="3">
    <source>
        <dbReference type="ARBA" id="ARBA00022448"/>
    </source>
</evidence>
<dbReference type="Gene3D" id="2.30.30.830">
    <property type="match status" value="1"/>
</dbReference>
<comment type="similarity">
    <text evidence="2">Belongs to the GSP C family.</text>
</comment>
<keyword evidence="3" id="KW-0813">Transport</keyword>
<organism evidence="11 12">
    <name type="scientific">Ectothiorhodospira marina</name>
    <dbReference type="NCBI Taxonomy" id="1396821"/>
    <lineage>
        <taxon>Bacteria</taxon>
        <taxon>Pseudomonadati</taxon>
        <taxon>Pseudomonadota</taxon>
        <taxon>Gammaproteobacteria</taxon>
        <taxon>Chromatiales</taxon>
        <taxon>Ectothiorhodospiraceae</taxon>
        <taxon>Ectothiorhodospira</taxon>
    </lineage>
</organism>
<keyword evidence="9" id="KW-0472">Membrane</keyword>
<evidence type="ECO:0000256" key="9">
    <source>
        <dbReference type="ARBA" id="ARBA00023136"/>
    </source>
</evidence>
<evidence type="ECO:0000313" key="12">
    <source>
        <dbReference type="Proteomes" id="UP000199256"/>
    </source>
</evidence>
<dbReference type="STRING" id="1396821.SAMN05444515_10595"/>
<dbReference type="PROSITE" id="PS50106">
    <property type="entry name" value="PDZ"/>
    <property type="match status" value="1"/>
</dbReference>
<dbReference type="GO" id="GO:0015627">
    <property type="term" value="C:type II protein secretion system complex"/>
    <property type="evidence" value="ECO:0007669"/>
    <property type="project" value="InterPro"/>
</dbReference>
<evidence type="ECO:0000259" key="10">
    <source>
        <dbReference type="PROSITE" id="PS50106"/>
    </source>
</evidence>
<evidence type="ECO:0000256" key="4">
    <source>
        <dbReference type="ARBA" id="ARBA00022475"/>
    </source>
</evidence>
<feature type="domain" description="PDZ" evidence="10">
    <location>
        <begin position="239"/>
        <end position="295"/>
    </location>
</feature>
<accession>A0A1H7K1L6</accession>
<keyword evidence="12" id="KW-1185">Reference proteome</keyword>
<keyword evidence="5" id="KW-0997">Cell inner membrane</keyword>
<dbReference type="NCBIfam" id="TIGR01713">
    <property type="entry name" value="typeII_sec_gspC"/>
    <property type="match status" value="1"/>
</dbReference>
<evidence type="ECO:0000256" key="1">
    <source>
        <dbReference type="ARBA" id="ARBA00004533"/>
    </source>
</evidence>
<protein>
    <submittedName>
        <fullName evidence="11">General secretion pathway protein C</fullName>
    </submittedName>
</protein>
<proteinExistence type="inferred from homology"/>
<dbReference type="GO" id="GO:0015628">
    <property type="term" value="P:protein secretion by the type II secretion system"/>
    <property type="evidence" value="ECO:0007669"/>
    <property type="project" value="InterPro"/>
</dbReference>
<dbReference type="EMBL" id="FOAA01000005">
    <property type="protein sequence ID" value="SEK80396.1"/>
    <property type="molecule type" value="Genomic_DNA"/>
</dbReference>
<dbReference type="InterPro" id="IPR036034">
    <property type="entry name" value="PDZ_sf"/>
</dbReference>
<dbReference type="Pfam" id="PF17820">
    <property type="entry name" value="PDZ_6"/>
    <property type="match status" value="1"/>
</dbReference>
<keyword evidence="7" id="KW-0653">Protein transport</keyword>
<gene>
    <name evidence="11" type="ORF">SAMN05444515_10595</name>
</gene>
<evidence type="ECO:0000256" key="6">
    <source>
        <dbReference type="ARBA" id="ARBA00022692"/>
    </source>
</evidence>
<evidence type="ECO:0000256" key="5">
    <source>
        <dbReference type="ARBA" id="ARBA00022519"/>
    </source>
</evidence>
<evidence type="ECO:0000313" key="11">
    <source>
        <dbReference type="EMBL" id="SEK80396.1"/>
    </source>
</evidence>
<evidence type="ECO:0000256" key="2">
    <source>
        <dbReference type="ARBA" id="ARBA00007986"/>
    </source>
</evidence>
<dbReference type="Proteomes" id="UP000199256">
    <property type="component" value="Unassembled WGS sequence"/>
</dbReference>
<dbReference type="InterPro" id="IPR024961">
    <property type="entry name" value="T2SS_GspC_N"/>
</dbReference>
<evidence type="ECO:0000256" key="7">
    <source>
        <dbReference type="ARBA" id="ARBA00022927"/>
    </source>
</evidence>
<dbReference type="InterPro" id="IPR041489">
    <property type="entry name" value="PDZ_6"/>
</dbReference>
<dbReference type="Gene3D" id="2.30.42.10">
    <property type="match status" value="1"/>
</dbReference>